<accession>E3N9C5</accession>
<sequence>MTMLDPDDLSPGEIVFSADDTGGERSFLAEFFGKKQSLSIGTNSARISAELTHLSMKSAFSTTNLILSVD</sequence>
<dbReference type="InParanoid" id="E3N9C5"/>
<dbReference type="eggNOG" id="ENOG502TKIF">
    <property type="taxonomic scope" value="Eukaryota"/>
</dbReference>
<dbReference type="Proteomes" id="UP000008281">
    <property type="component" value="Unassembled WGS sequence"/>
</dbReference>
<evidence type="ECO:0000313" key="1">
    <source>
        <dbReference type="EMBL" id="EFO90218.1"/>
    </source>
</evidence>
<dbReference type="GeneID" id="9806444"/>
<gene>
    <name evidence="1" type="ORF">CRE_23706</name>
</gene>
<reference evidence="1" key="1">
    <citation type="submission" date="2007-07" db="EMBL/GenBank/DDBJ databases">
        <title>PCAP assembly of the Caenorhabditis remanei genome.</title>
        <authorList>
            <consortium name="The Caenorhabditis remanei Sequencing Consortium"/>
            <person name="Wilson R.K."/>
        </authorList>
    </citation>
    <scope>NUCLEOTIDE SEQUENCE [LARGE SCALE GENOMIC DNA]</scope>
    <source>
        <strain evidence="1">PB4641</strain>
    </source>
</reference>
<dbReference type="KEGG" id="crq:GCK72_009928"/>
<evidence type="ECO:0000313" key="2">
    <source>
        <dbReference type="Proteomes" id="UP000008281"/>
    </source>
</evidence>
<keyword evidence="2" id="KW-1185">Reference proteome</keyword>
<proteinExistence type="predicted"/>
<name>E3N9C5_CAERE</name>
<protein>
    <submittedName>
        <fullName evidence="1">Uncharacterized protein</fullName>
    </submittedName>
</protein>
<dbReference type="RefSeq" id="XP_003095001.2">
    <property type="nucleotide sequence ID" value="XM_003094953.2"/>
</dbReference>
<organism evidence="2">
    <name type="scientific">Caenorhabditis remanei</name>
    <name type="common">Caenorhabditis vulgaris</name>
    <dbReference type="NCBI Taxonomy" id="31234"/>
    <lineage>
        <taxon>Eukaryota</taxon>
        <taxon>Metazoa</taxon>
        <taxon>Ecdysozoa</taxon>
        <taxon>Nematoda</taxon>
        <taxon>Chromadorea</taxon>
        <taxon>Rhabditida</taxon>
        <taxon>Rhabditina</taxon>
        <taxon>Rhabditomorpha</taxon>
        <taxon>Rhabditoidea</taxon>
        <taxon>Rhabditidae</taxon>
        <taxon>Peloderinae</taxon>
        <taxon>Caenorhabditis</taxon>
    </lineage>
</organism>
<dbReference type="HOGENOM" id="CLU_2760235_0_0_1"/>
<dbReference type="AlphaFoldDB" id="E3N9C5"/>
<dbReference type="CTD" id="9806444"/>
<dbReference type="EMBL" id="DS268564">
    <property type="protein sequence ID" value="EFO90218.1"/>
    <property type="molecule type" value="Genomic_DNA"/>
</dbReference>